<evidence type="ECO:0008006" key="3">
    <source>
        <dbReference type="Google" id="ProtNLM"/>
    </source>
</evidence>
<protein>
    <recommendedName>
        <fullName evidence="3">DUF3848 domain-containing protein</fullName>
    </recommendedName>
</protein>
<sequence length="119" mass="13890">MSSLEEKKSELERVLGVFQNYIEGSELLDVVYSKKFGYVLLGLPAADSIDDSDVTRLEDPETLVKEIYQNLAYDFMEQEGHSEDYTEATNLEKRAMREWMKEYTDQLPEYNYLLDELLG</sequence>
<dbReference type="EMBL" id="JBBMFA010000101">
    <property type="protein sequence ID" value="MEQ2521158.1"/>
    <property type="molecule type" value="Genomic_DNA"/>
</dbReference>
<evidence type="ECO:0000313" key="2">
    <source>
        <dbReference type="Proteomes" id="UP001477672"/>
    </source>
</evidence>
<reference evidence="1 2" key="1">
    <citation type="submission" date="2024-03" db="EMBL/GenBank/DDBJ databases">
        <title>Human intestinal bacterial collection.</title>
        <authorList>
            <person name="Pauvert C."/>
            <person name="Hitch T.C.A."/>
            <person name="Clavel T."/>
        </authorList>
    </citation>
    <scope>NUCLEOTIDE SEQUENCE [LARGE SCALE GENOMIC DNA]</scope>
    <source>
        <strain evidence="1 2">CLA-JM-H11</strain>
    </source>
</reference>
<dbReference type="RefSeq" id="WP_087334825.1">
    <property type="nucleotide sequence ID" value="NZ_JBBMFA010000101.1"/>
</dbReference>
<comment type="caution">
    <text evidence="1">The sequence shown here is derived from an EMBL/GenBank/DDBJ whole genome shotgun (WGS) entry which is preliminary data.</text>
</comment>
<evidence type="ECO:0000313" key="1">
    <source>
        <dbReference type="EMBL" id="MEQ2521158.1"/>
    </source>
</evidence>
<organism evidence="1 2">
    <name type="scientific">Ruthenibacterium intestinale</name>
    <dbReference type="NCBI Taxonomy" id="3133163"/>
    <lineage>
        <taxon>Bacteria</taxon>
        <taxon>Bacillati</taxon>
        <taxon>Bacillota</taxon>
        <taxon>Clostridia</taxon>
        <taxon>Eubacteriales</taxon>
        <taxon>Oscillospiraceae</taxon>
        <taxon>Ruthenibacterium</taxon>
    </lineage>
</organism>
<proteinExistence type="predicted"/>
<keyword evidence="2" id="KW-1185">Reference proteome</keyword>
<gene>
    <name evidence="1" type="ORF">WMO24_12070</name>
</gene>
<dbReference type="Proteomes" id="UP001477672">
    <property type="component" value="Unassembled WGS sequence"/>
</dbReference>
<accession>A0ABV1GHZ1</accession>
<name>A0ABV1GHZ1_9FIRM</name>